<dbReference type="GO" id="GO:0015031">
    <property type="term" value="P:protein transport"/>
    <property type="evidence" value="ECO:0007669"/>
    <property type="project" value="InterPro"/>
</dbReference>
<dbReference type="InterPro" id="IPR035958">
    <property type="entry name" value="SecB-like_sf"/>
</dbReference>
<proteinExistence type="predicted"/>
<gene>
    <name evidence="1" type="ORF">EZS27_027639</name>
</gene>
<dbReference type="Gene3D" id="3.10.420.10">
    <property type="entry name" value="SecB-like"/>
    <property type="match status" value="1"/>
</dbReference>
<dbReference type="AlphaFoldDB" id="A0A5J4QMP0"/>
<name>A0A5J4QMP0_9ZZZZ</name>
<dbReference type="EMBL" id="SNRY01002941">
    <property type="protein sequence ID" value="KAA6322862.1"/>
    <property type="molecule type" value="Genomic_DNA"/>
</dbReference>
<evidence type="ECO:0000313" key="1">
    <source>
        <dbReference type="EMBL" id="KAA6322862.1"/>
    </source>
</evidence>
<dbReference type="GO" id="GO:0051262">
    <property type="term" value="P:protein tetramerization"/>
    <property type="evidence" value="ECO:0007669"/>
    <property type="project" value="InterPro"/>
</dbReference>
<comment type="caution">
    <text evidence="1">The sequence shown here is derived from an EMBL/GenBank/DDBJ whole genome shotgun (WGS) entry which is preliminary data.</text>
</comment>
<dbReference type="GO" id="GO:0051082">
    <property type="term" value="F:unfolded protein binding"/>
    <property type="evidence" value="ECO:0007669"/>
    <property type="project" value="InterPro"/>
</dbReference>
<accession>A0A5J4QMP0</accession>
<dbReference type="InterPro" id="IPR003708">
    <property type="entry name" value="SecB"/>
</dbReference>
<dbReference type="SUPFAM" id="SSF54611">
    <property type="entry name" value="SecB-like"/>
    <property type="match status" value="1"/>
</dbReference>
<organism evidence="1">
    <name type="scientific">termite gut metagenome</name>
    <dbReference type="NCBI Taxonomy" id="433724"/>
    <lineage>
        <taxon>unclassified sequences</taxon>
        <taxon>metagenomes</taxon>
        <taxon>organismal metagenomes</taxon>
    </lineage>
</organism>
<protein>
    <submittedName>
        <fullName evidence="1">Protein-export protein SecB</fullName>
    </submittedName>
</protein>
<reference evidence="1" key="1">
    <citation type="submission" date="2019-03" db="EMBL/GenBank/DDBJ databases">
        <title>Single cell metagenomics reveals metabolic interactions within the superorganism composed of flagellate Streblomastix strix and complex community of Bacteroidetes bacteria on its surface.</title>
        <authorList>
            <person name="Treitli S.C."/>
            <person name="Kolisko M."/>
            <person name="Husnik F."/>
            <person name="Keeling P."/>
            <person name="Hampl V."/>
        </authorList>
    </citation>
    <scope>NUCLEOTIDE SEQUENCE</scope>
    <source>
        <strain evidence="1">STM</strain>
    </source>
</reference>
<dbReference type="Pfam" id="PF02556">
    <property type="entry name" value="SecB"/>
    <property type="match status" value="1"/>
</dbReference>
<sequence length="141" mass="15874">MSLIDEHNSVIQFLNFQVKESHIVFLESGKCAIGINFTPKGTIKTSMHQFILGLEVHIKDTEDKFHIDLITESIFSYKKDVDVEELKRSLFIVNAPAIVFPYIRAYISSLSALSGMPTLTLPTLNLMELGDTLKDNLTTVE</sequence>